<dbReference type="AlphaFoldDB" id="A0A1Q9CGE7"/>
<reference evidence="2 3" key="1">
    <citation type="submission" date="2016-02" db="EMBL/GenBank/DDBJ databases">
        <title>Genome analysis of coral dinoflagellate symbionts highlights evolutionary adaptations to a symbiotic lifestyle.</title>
        <authorList>
            <person name="Aranda M."/>
            <person name="Li Y."/>
            <person name="Liew Y.J."/>
            <person name="Baumgarten S."/>
            <person name="Simakov O."/>
            <person name="Wilson M."/>
            <person name="Piel J."/>
            <person name="Ashoor H."/>
            <person name="Bougouffa S."/>
            <person name="Bajic V.B."/>
            <person name="Ryu T."/>
            <person name="Ravasi T."/>
            <person name="Bayer T."/>
            <person name="Micklem G."/>
            <person name="Kim H."/>
            <person name="Bhak J."/>
            <person name="Lajeunesse T.C."/>
            <person name="Voolstra C.R."/>
        </authorList>
    </citation>
    <scope>NUCLEOTIDE SEQUENCE [LARGE SCALE GENOMIC DNA]</scope>
    <source>
        <strain evidence="2 3">CCMP2467</strain>
    </source>
</reference>
<feature type="region of interest" description="Disordered" evidence="1">
    <location>
        <begin position="174"/>
        <end position="196"/>
    </location>
</feature>
<accession>A0A1Q9CGE7</accession>
<evidence type="ECO:0000256" key="1">
    <source>
        <dbReference type="SAM" id="MobiDB-lite"/>
    </source>
</evidence>
<protein>
    <submittedName>
        <fullName evidence="2">Uncharacterized protein</fullName>
    </submittedName>
</protein>
<evidence type="ECO:0000313" key="3">
    <source>
        <dbReference type="Proteomes" id="UP000186817"/>
    </source>
</evidence>
<comment type="caution">
    <text evidence="2">The sequence shown here is derived from an EMBL/GenBank/DDBJ whole genome shotgun (WGS) entry which is preliminary data.</text>
</comment>
<proteinExistence type="predicted"/>
<keyword evidence="3" id="KW-1185">Reference proteome</keyword>
<dbReference type="OrthoDB" id="435892at2759"/>
<name>A0A1Q9CGE7_SYMMI</name>
<dbReference type="EMBL" id="LSRX01001232">
    <property type="protein sequence ID" value="OLP82005.1"/>
    <property type="molecule type" value="Genomic_DNA"/>
</dbReference>
<gene>
    <name evidence="2" type="ORF">AK812_SmicGene37387</name>
</gene>
<dbReference type="Proteomes" id="UP000186817">
    <property type="component" value="Unassembled WGS sequence"/>
</dbReference>
<feature type="compositionally biased region" description="Polar residues" evidence="1">
    <location>
        <begin position="19"/>
        <end position="28"/>
    </location>
</feature>
<evidence type="ECO:0000313" key="2">
    <source>
        <dbReference type="EMBL" id="OLP82005.1"/>
    </source>
</evidence>
<feature type="region of interest" description="Disordered" evidence="1">
    <location>
        <begin position="1"/>
        <end position="42"/>
    </location>
</feature>
<organism evidence="2 3">
    <name type="scientific">Symbiodinium microadriaticum</name>
    <name type="common">Dinoflagellate</name>
    <name type="synonym">Zooxanthella microadriatica</name>
    <dbReference type="NCBI Taxonomy" id="2951"/>
    <lineage>
        <taxon>Eukaryota</taxon>
        <taxon>Sar</taxon>
        <taxon>Alveolata</taxon>
        <taxon>Dinophyceae</taxon>
        <taxon>Suessiales</taxon>
        <taxon>Symbiodiniaceae</taxon>
        <taxon>Symbiodinium</taxon>
    </lineage>
</organism>
<sequence length="245" mass="26562">MAVSRNWVAPTRADEKSQRQLSSSSGVLPNSEKPPKMRSSGADLGEKECLWSEVSGASTHLGSDQELMSSLLPVRQRIRRGFKQIERIRRKAPVLLVVDDEVGAFASSAAVRKLFGELLEHTCHLHLLVLSRTPIYSSLGPSKVVNVALPGLEEYDSAKLFLQRMHRKLEARDFPADPMGSADAGGGAPSPSPPRGVLEAAIQRMKGHPLLHRLAGHPGNIREVASRVVPGGPSLIELAQQEVEP</sequence>